<dbReference type="AlphaFoldDB" id="A0A6A8AIK9"/>
<protein>
    <submittedName>
        <fullName evidence="2">Uncharacterized protein</fullName>
    </submittedName>
</protein>
<accession>A0A6A8AIK9</accession>
<evidence type="ECO:0000256" key="1">
    <source>
        <dbReference type="SAM" id="MobiDB-lite"/>
    </source>
</evidence>
<proteinExistence type="predicted"/>
<gene>
    <name evidence="2" type="ORF">GAO09_21580</name>
</gene>
<feature type="region of interest" description="Disordered" evidence="1">
    <location>
        <begin position="54"/>
        <end position="77"/>
    </location>
</feature>
<reference evidence="2 3" key="1">
    <citation type="submission" date="2019-11" db="EMBL/GenBank/DDBJ databases">
        <title>Genome analysis of Rhizobacterium cereale a novel genus and species isolated from maize roots in North Spain.</title>
        <authorList>
            <person name="Menendez E."/>
            <person name="Flores-Felix J.D."/>
            <person name="Ramirez-Bahena M.-H."/>
            <person name="Igual J.M."/>
            <person name="Garcia-Fraile P."/>
            <person name="Peix A."/>
            <person name="Velazquez E."/>
        </authorList>
    </citation>
    <scope>NUCLEOTIDE SEQUENCE [LARGE SCALE GENOMIC DNA]</scope>
    <source>
        <strain evidence="2 3">RZME27</strain>
    </source>
</reference>
<evidence type="ECO:0000313" key="3">
    <source>
        <dbReference type="Proteomes" id="UP000435138"/>
    </source>
</evidence>
<feature type="compositionally biased region" description="Polar residues" evidence="1">
    <location>
        <begin position="57"/>
        <end position="71"/>
    </location>
</feature>
<organism evidence="2 3">
    <name type="scientific">Endobacterium cereale</name>
    <dbReference type="NCBI Taxonomy" id="2663029"/>
    <lineage>
        <taxon>Bacteria</taxon>
        <taxon>Pseudomonadati</taxon>
        <taxon>Pseudomonadota</taxon>
        <taxon>Alphaproteobacteria</taxon>
        <taxon>Hyphomicrobiales</taxon>
        <taxon>Rhizobiaceae</taxon>
        <taxon>Endobacterium</taxon>
    </lineage>
</organism>
<dbReference type="RefSeq" id="WP_153357368.1">
    <property type="nucleotide sequence ID" value="NZ_JAYKOO010000002.1"/>
</dbReference>
<dbReference type="Proteomes" id="UP000435138">
    <property type="component" value="Unassembled WGS sequence"/>
</dbReference>
<dbReference type="EMBL" id="WIXI01000048">
    <property type="protein sequence ID" value="MQY48631.1"/>
    <property type="molecule type" value="Genomic_DNA"/>
</dbReference>
<name>A0A6A8AIK9_9HYPH</name>
<feature type="region of interest" description="Disordered" evidence="1">
    <location>
        <begin position="18"/>
        <end position="41"/>
    </location>
</feature>
<keyword evidence="3" id="KW-1185">Reference proteome</keyword>
<comment type="caution">
    <text evidence="2">The sequence shown here is derived from an EMBL/GenBank/DDBJ whole genome shotgun (WGS) entry which is preliminary data.</text>
</comment>
<evidence type="ECO:0000313" key="2">
    <source>
        <dbReference type="EMBL" id="MQY48631.1"/>
    </source>
</evidence>
<sequence length="77" mass="8248">MAAYVEAQIIPSIARTEKFLPWDGQDGETPTGAPDPPENAATFANRSFADFHGFGLGNNSPTSSTNGTDTNLPRYMN</sequence>